<proteinExistence type="predicted"/>
<reference evidence="1 2" key="1">
    <citation type="journal article" date="2020" name="Mol. Biol. Evol.">
        <title>Distinct Expression and Methylation Patterns for Genes with Different Fates following a Single Whole-Genome Duplication in Flowering Plants.</title>
        <authorList>
            <person name="Shi T."/>
            <person name="Rahmani R.S."/>
            <person name="Gugger P.F."/>
            <person name="Wang M."/>
            <person name="Li H."/>
            <person name="Zhang Y."/>
            <person name="Li Z."/>
            <person name="Wang Q."/>
            <person name="Van de Peer Y."/>
            <person name="Marchal K."/>
            <person name="Chen J."/>
        </authorList>
    </citation>
    <scope>NUCLEOTIDE SEQUENCE [LARGE SCALE GENOMIC DNA]</scope>
    <source>
        <tissue evidence="1">Leaf</tissue>
    </source>
</reference>
<accession>A0A822XHF0</accession>
<sequence length="86" mass="9815">MPVEVHFQGGCTAIKMRKQYLEYFPSFFGFTLLPLLKHVIIVLSADDNCEGGVTFALYALLCRHSKLNQQAFHEELSTDYNHGHLN</sequence>
<dbReference type="PANTHER" id="PTHR30540:SF83">
    <property type="entry name" value="K+ POTASSIUM TRANSPORTER"/>
    <property type="match status" value="1"/>
</dbReference>
<comment type="caution">
    <text evidence="1">The sequence shown here is derived from an EMBL/GenBank/DDBJ whole genome shotgun (WGS) entry which is preliminary data.</text>
</comment>
<dbReference type="PANTHER" id="PTHR30540">
    <property type="entry name" value="OSMOTIC STRESS POTASSIUM TRANSPORTER"/>
    <property type="match status" value="1"/>
</dbReference>
<name>A0A822XHF0_NELNU</name>
<dbReference type="InterPro" id="IPR003855">
    <property type="entry name" value="K+_transporter"/>
</dbReference>
<protein>
    <submittedName>
        <fullName evidence="1">Uncharacterized protein</fullName>
    </submittedName>
</protein>
<dbReference type="GO" id="GO:0015079">
    <property type="term" value="F:potassium ion transmembrane transporter activity"/>
    <property type="evidence" value="ECO:0007669"/>
    <property type="project" value="InterPro"/>
</dbReference>
<dbReference type="GO" id="GO:0016020">
    <property type="term" value="C:membrane"/>
    <property type="evidence" value="ECO:0007669"/>
    <property type="project" value="InterPro"/>
</dbReference>
<organism evidence="1 2">
    <name type="scientific">Nelumbo nucifera</name>
    <name type="common">Sacred lotus</name>
    <dbReference type="NCBI Taxonomy" id="4432"/>
    <lineage>
        <taxon>Eukaryota</taxon>
        <taxon>Viridiplantae</taxon>
        <taxon>Streptophyta</taxon>
        <taxon>Embryophyta</taxon>
        <taxon>Tracheophyta</taxon>
        <taxon>Spermatophyta</taxon>
        <taxon>Magnoliopsida</taxon>
        <taxon>Proteales</taxon>
        <taxon>Nelumbonaceae</taxon>
        <taxon>Nelumbo</taxon>
    </lineage>
</organism>
<dbReference type="Proteomes" id="UP000607653">
    <property type="component" value="Unassembled WGS sequence"/>
</dbReference>
<dbReference type="AlphaFoldDB" id="A0A822XHF0"/>
<keyword evidence="2" id="KW-1185">Reference proteome</keyword>
<evidence type="ECO:0000313" key="1">
    <source>
        <dbReference type="EMBL" id="DAD19093.1"/>
    </source>
</evidence>
<dbReference type="EMBL" id="DUZY01000001">
    <property type="protein sequence ID" value="DAD19093.1"/>
    <property type="molecule type" value="Genomic_DNA"/>
</dbReference>
<gene>
    <name evidence="1" type="ORF">HUJ06_020556</name>
</gene>
<evidence type="ECO:0000313" key="2">
    <source>
        <dbReference type="Proteomes" id="UP000607653"/>
    </source>
</evidence>